<dbReference type="Proteomes" id="UP000006281">
    <property type="component" value="Chromosome"/>
</dbReference>
<evidence type="ECO:0000313" key="2">
    <source>
        <dbReference type="EMBL" id="CCH30769.1"/>
    </source>
</evidence>
<evidence type="ECO:0000313" key="3">
    <source>
        <dbReference type="Proteomes" id="UP000006281"/>
    </source>
</evidence>
<reference evidence="2 3" key="1">
    <citation type="journal article" date="2012" name="BMC Genomics">
        <title>Complete genome sequence of Saccharothrix espanaensis DSM 44229T and comparison to the other completely sequenced Pseudonocardiaceae.</title>
        <authorList>
            <person name="Strobel T."/>
            <person name="Al-Dilaimi A."/>
            <person name="Blom J."/>
            <person name="Gessner A."/>
            <person name="Kalinowski J."/>
            <person name="Luzhetska M."/>
            <person name="Puhler A."/>
            <person name="Szczepanowski R."/>
            <person name="Bechthold A."/>
            <person name="Ruckert C."/>
        </authorList>
    </citation>
    <scope>NUCLEOTIDE SEQUENCE [LARGE SCALE GENOMIC DNA]</scope>
    <source>
        <strain evidence="3">ATCC 51144 / DSM 44229 / JCM 9112 / NBRC 15066 / NRRL 15764</strain>
    </source>
</reference>
<proteinExistence type="predicted"/>
<feature type="compositionally biased region" description="Low complexity" evidence="1">
    <location>
        <begin position="181"/>
        <end position="195"/>
    </location>
</feature>
<accession>K0K1M5</accession>
<protein>
    <submittedName>
        <fullName evidence="2">Uncharacterized protein</fullName>
    </submittedName>
</protein>
<name>K0K1M5_SACES</name>
<feature type="compositionally biased region" description="Basic residues" evidence="1">
    <location>
        <begin position="28"/>
        <end position="42"/>
    </location>
</feature>
<organism evidence="2 3">
    <name type="scientific">Saccharothrix espanaensis (strain ATCC 51144 / DSM 44229 / JCM 9112 / NBRC 15066 / NRRL 15764)</name>
    <dbReference type="NCBI Taxonomy" id="1179773"/>
    <lineage>
        <taxon>Bacteria</taxon>
        <taxon>Bacillati</taxon>
        <taxon>Actinomycetota</taxon>
        <taxon>Actinomycetes</taxon>
        <taxon>Pseudonocardiales</taxon>
        <taxon>Pseudonocardiaceae</taxon>
        <taxon>Saccharothrix</taxon>
    </lineage>
</organism>
<dbReference type="PATRIC" id="fig|1179773.3.peg.3474"/>
<feature type="region of interest" description="Disordered" evidence="1">
    <location>
        <begin position="166"/>
        <end position="198"/>
    </location>
</feature>
<dbReference type="HOGENOM" id="CLU_1288104_0_0_11"/>
<sequence>MQEDHSRWARNQAEPPAGDRQIRDRAVTRRHPTRASARRRGGDRRTRLLGPPTTPLEVRCPAHRDLTGPALDGVGGGRRPGAAVRSPPSGPAAATADQAGPPAEPPPAGGAAPVVDLDRLHDEEDGVSDSFMVAGTIPMSREEFERRLDTPTPDLGVIANPGRCARAGSGTRRAAGDHRAAAPGRRAGGRPWAGADVTKDGGQVKRAVCLTIGA</sequence>
<dbReference type="AlphaFoldDB" id="K0K1M5"/>
<keyword evidence="3" id="KW-1185">Reference proteome</keyword>
<dbReference type="EMBL" id="HE804045">
    <property type="protein sequence ID" value="CCH30769.1"/>
    <property type="molecule type" value="Genomic_DNA"/>
</dbReference>
<feature type="compositionally biased region" description="Low complexity" evidence="1">
    <location>
        <begin position="80"/>
        <end position="101"/>
    </location>
</feature>
<dbReference type="KEGG" id="sesp:BN6_34710"/>
<evidence type="ECO:0000256" key="1">
    <source>
        <dbReference type="SAM" id="MobiDB-lite"/>
    </source>
</evidence>
<gene>
    <name evidence="2" type="ordered locus">BN6_34710</name>
</gene>
<feature type="region of interest" description="Disordered" evidence="1">
    <location>
        <begin position="1"/>
        <end position="114"/>
    </location>
</feature>